<dbReference type="AlphaFoldDB" id="A0A4R6T9Y7"/>
<protein>
    <submittedName>
        <fullName evidence="2">Acetyltransferase (GNAT) family protein</fullName>
    </submittedName>
</protein>
<evidence type="ECO:0000313" key="2">
    <source>
        <dbReference type="EMBL" id="TDQ19556.1"/>
    </source>
</evidence>
<dbReference type="Proteomes" id="UP000294535">
    <property type="component" value="Unassembled WGS sequence"/>
</dbReference>
<dbReference type="Gene3D" id="3.40.630.30">
    <property type="match status" value="1"/>
</dbReference>
<dbReference type="RefSeq" id="WP_133553972.1">
    <property type="nucleotide sequence ID" value="NZ_SNYF01000005.1"/>
</dbReference>
<reference evidence="2 3" key="1">
    <citation type="submission" date="2019-03" db="EMBL/GenBank/DDBJ databases">
        <title>Genomic Encyclopedia of Type Strains, Phase III (KMG-III): the genomes of soil and plant-associated and newly described type strains.</title>
        <authorList>
            <person name="Whitman W."/>
        </authorList>
    </citation>
    <scope>NUCLEOTIDE SEQUENCE [LARGE SCALE GENOMIC DNA]</scope>
    <source>
        <strain evidence="2 3">CECT 8446</strain>
    </source>
</reference>
<dbReference type="InterPro" id="IPR016181">
    <property type="entry name" value="Acyl_CoA_acyltransferase"/>
</dbReference>
<gene>
    <name evidence="2" type="ORF">DFQ04_1379</name>
</gene>
<proteinExistence type="predicted"/>
<evidence type="ECO:0000313" key="3">
    <source>
        <dbReference type="Proteomes" id="UP000294535"/>
    </source>
</evidence>
<evidence type="ECO:0000259" key="1">
    <source>
        <dbReference type="PROSITE" id="PS51186"/>
    </source>
</evidence>
<dbReference type="EMBL" id="SNYF01000005">
    <property type="protein sequence ID" value="TDQ19556.1"/>
    <property type="molecule type" value="Genomic_DNA"/>
</dbReference>
<name>A0A4R6T9Y7_9BACT</name>
<comment type="caution">
    <text evidence="2">The sequence shown here is derived from an EMBL/GenBank/DDBJ whole genome shotgun (WGS) entry which is preliminary data.</text>
</comment>
<feature type="domain" description="N-acetyltransferase" evidence="1">
    <location>
        <begin position="1"/>
        <end position="154"/>
    </location>
</feature>
<organism evidence="2 3">
    <name type="scientific">Algoriphagus boseongensis</name>
    <dbReference type="NCBI Taxonomy" id="1442587"/>
    <lineage>
        <taxon>Bacteria</taxon>
        <taxon>Pseudomonadati</taxon>
        <taxon>Bacteroidota</taxon>
        <taxon>Cytophagia</taxon>
        <taxon>Cytophagales</taxon>
        <taxon>Cyclobacteriaceae</taxon>
        <taxon>Algoriphagus</taxon>
    </lineage>
</organism>
<sequence length="309" mass="35416">MEIRKAQAEDIPKIVDLLKKSLGESLIPKSEKLWNWKHLENPFGASPTLLAEEKGDLLGLRTFLKWEFETQGKVIHACRAVDTAVHPDFQGKGIFTQLTKSMLEEIRKDGIQLIFNTPNEQSTPGYIKMGWEKYAKLPLFLGINPRLKSESKIDKTDWGSLTELISQIESNKSESAKLSTHIKKGYIQWRYSNCPLFPYYALSDKKSFLLIFRIKEGKWANEFRICELFTLPEFGQKEQNQLQEELNDAISLSGCSLISYSGMKDNRALALNFLPKLSVGPLVTLRKVNHELEPMLMNWSWSIGDLEVF</sequence>
<dbReference type="Pfam" id="PF13527">
    <property type="entry name" value="Acetyltransf_9"/>
    <property type="match status" value="1"/>
</dbReference>
<keyword evidence="2" id="KW-0808">Transferase</keyword>
<dbReference type="OrthoDB" id="5570877at2"/>
<keyword evidence="3" id="KW-1185">Reference proteome</keyword>
<dbReference type="GO" id="GO:0016747">
    <property type="term" value="F:acyltransferase activity, transferring groups other than amino-acyl groups"/>
    <property type="evidence" value="ECO:0007669"/>
    <property type="project" value="InterPro"/>
</dbReference>
<dbReference type="InterPro" id="IPR000182">
    <property type="entry name" value="GNAT_dom"/>
</dbReference>
<dbReference type="PROSITE" id="PS51186">
    <property type="entry name" value="GNAT"/>
    <property type="match status" value="1"/>
</dbReference>
<accession>A0A4R6T9Y7</accession>
<dbReference type="SUPFAM" id="SSF55729">
    <property type="entry name" value="Acyl-CoA N-acyltransferases (Nat)"/>
    <property type="match status" value="1"/>
</dbReference>
<dbReference type="CDD" id="cd04301">
    <property type="entry name" value="NAT_SF"/>
    <property type="match status" value="1"/>
</dbReference>